<evidence type="ECO:0000259" key="9">
    <source>
        <dbReference type="PROSITE" id="PS50126"/>
    </source>
</evidence>
<proteinExistence type="inferred from homology"/>
<feature type="domain" description="S1 motif" evidence="9">
    <location>
        <begin position="381"/>
        <end position="451"/>
    </location>
</feature>
<feature type="compositionally biased region" description="Gly residues" evidence="8">
    <location>
        <begin position="570"/>
        <end position="583"/>
    </location>
</feature>
<evidence type="ECO:0000256" key="3">
    <source>
        <dbReference type="ARBA" id="ARBA00022884"/>
    </source>
</evidence>
<gene>
    <name evidence="10" type="ORF">BOO71_0012373</name>
</gene>
<keyword evidence="5" id="KW-0687">Ribonucleoprotein</keyword>
<sequence>MEDNTQTPVTQNGTQPQAGNETATDTQAASMTTAASDVETTSTEAQTPEAQAPEAQASEAQAPEVQTPAPQAQEPQAPAAQAAPQQSSAPVAPEEREYPAMTMEDILASEAQEPQSVTRGDIVDGQIVFIGQEGIAVDIGSKVEGIIPLNQLGDEPMTLEEAQAMYKPGEQIEAYVVRVDLSNSQIVLSKKRADQDKGWRVLEKMQEADEAFEVQVLEKVRGGLVAQVEGIRAFLPASQVDTRRVNDLDPYVEKPLMVKLIELNRKRNRVIISHRAIMEAQKAKAREETVGQLEPGAQFEGEVVEITDFGVFVNLGGIDGLVHRSELTYGRFNHPRDVVTVGDKVQVQVIDVDEGRERINLSMKSLTQDPWEGAIDRYSVGQRVKGKITNLTNFGAFVELESGLEGLVHVSEMSWTKRVRHPNEVMKEGDEVEAVILRIDPKDRRISLGIRQTTDDPWSALPDRYPPGTPVKGKITGMTDFGVFMEIEEGIEGLIHISELDTARVNNPADLFKKGDEIEAMILNIDPVEQRASLSRRRFLGGGAPPAAGGAGQRDYVSQGGGSRSDRYGGAPGGGRGAGGRGGRGGGADYNYNAKDASQGGKISTKLGDVYADLFAQFGLSADKKDDVATTETANAESADTASDTKTEDTQA</sequence>
<comment type="caution">
    <text evidence="10">The sequence shown here is derived from an EMBL/GenBank/DDBJ whole genome shotgun (WGS) entry which is preliminary data.</text>
</comment>
<evidence type="ECO:0000313" key="10">
    <source>
        <dbReference type="EMBL" id="OLV16260.1"/>
    </source>
</evidence>
<dbReference type="InterPro" id="IPR003029">
    <property type="entry name" value="S1_domain"/>
</dbReference>
<dbReference type="SMART" id="SM00316">
    <property type="entry name" value="S1"/>
    <property type="match status" value="5"/>
</dbReference>
<feature type="compositionally biased region" description="Polar residues" evidence="8">
    <location>
        <begin position="630"/>
        <end position="642"/>
    </location>
</feature>
<feature type="domain" description="S1 motif" evidence="9">
    <location>
        <begin position="120"/>
        <end position="191"/>
    </location>
</feature>
<dbReference type="PRINTS" id="PR00681">
    <property type="entry name" value="RIBOSOMALS1"/>
</dbReference>
<feature type="compositionally biased region" description="Basic and acidic residues" evidence="8">
    <location>
        <begin position="643"/>
        <end position="652"/>
    </location>
</feature>
<dbReference type="Proteomes" id="UP000186607">
    <property type="component" value="Unassembled WGS sequence"/>
</dbReference>
<comment type="similarity">
    <text evidence="1">Belongs to the bacterial ribosomal protein bS1 family.</text>
</comment>
<dbReference type="AlphaFoldDB" id="A0A1U7NTM1"/>
<dbReference type="FunFam" id="2.40.50.140:FF:000051">
    <property type="entry name" value="RNA-binding transcriptional accessory protein"/>
    <property type="match status" value="1"/>
</dbReference>
<evidence type="ECO:0000256" key="1">
    <source>
        <dbReference type="ARBA" id="ARBA00006767"/>
    </source>
</evidence>
<evidence type="ECO:0000256" key="6">
    <source>
        <dbReference type="ARBA" id="ARBA00035293"/>
    </source>
</evidence>
<dbReference type="GO" id="GO:0003735">
    <property type="term" value="F:structural constituent of ribosome"/>
    <property type="evidence" value="ECO:0007669"/>
    <property type="project" value="TreeGrafter"/>
</dbReference>
<dbReference type="PROSITE" id="PS50126">
    <property type="entry name" value="S1"/>
    <property type="match status" value="5"/>
</dbReference>
<dbReference type="GO" id="GO:0005737">
    <property type="term" value="C:cytoplasm"/>
    <property type="evidence" value="ECO:0007669"/>
    <property type="project" value="UniProtKB-ARBA"/>
</dbReference>
<feature type="compositionally biased region" description="Gly residues" evidence="8">
    <location>
        <begin position="540"/>
        <end position="552"/>
    </location>
</feature>
<reference evidence="10 11" key="1">
    <citation type="submission" date="2017-01" db="EMBL/GenBank/DDBJ databases">
        <title>Genome Analysis of Deinococcus marmoris KOPRI26562.</title>
        <authorList>
            <person name="Kim J.H."/>
            <person name="Oh H.-M."/>
        </authorList>
    </citation>
    <scope>NUCLEOTIDE SEQUENCE [LARGE SCALE GENOMIC DNA]</scope>
    <source>
        <strain evidence="10 11">KOPRI26562</strain>
    </source>
</reference>
<dbReference type="GO" id="GO:0003729">
    <property type="term" value="F:mRNA binding"/>
    <property type="evidence" value="ECO:0007669"/>
    <property type="project" value="TreeGrafter"/>
</dbReference>
<dbReference type="CDD" id="cd04465">
    <property type="entry name" value="S1_RPS1_repeat_ec2_hs2"/>
    <property type="match status" value="1"/>
</dbReference>
<feature type="domain" description="S1 motif" evidence="9">
    <location>
        <begin position="209"/>
        <end position="275"/>
    </location>
</feature>
<dbReference type="FunFam" id="2.40.50.140:FF:000361">
    <property type="entry name" value="30S ribosomal protein S1"/>
    <property type="match status" value="1"/>
</dbReference>
<feature type="compositionally biased region" description="Low complexity" evidence="8">
    <location>
        <begin position="44"/>
        <end position="92"/>
    </location>
</feature>
<dbReference type="CDD" id="cd05688">
    <property type="entry name" value="S1_RPS1_repeat_ec3"/>
    <property type="match status" value="1"/>
</dbReference>
<evidence type="ECO:0000256" key="2">
    <source>
        <dbReference type="ARBA" id="ARBA00022737"/>
    </source>
</evidence>
<dbReference type="NCBIfam" id="NF005208">
    <property type="entry name" value="PRK06676.1"/>
    <property type="match status" value="1"/>
</dbReference>
<dbReference type="InterPro" id="IPR012340">
    <property type="entry name" value="NA-bd_OB-fold"/>
</dbReference>
<keyword evidence="11" id="KW-1185">Reference proteome</keyword>
<evidence type="ECO:0000256" key="8">
    <source>
        <dbReference type="SAM" id="MobiDB-lite"/>
    </source>
</evidence>
<dbReference type="RefSeq" id="WP_075835784.1">
    <property type="nucleotide sequence ID" value="NZ_MSTI01000149.1"/>
</dbReference>
<dbReference type="Gene3D" id="2.40.50.140">
    <property type="entry name" value="Nucleic acid-binding proteins"/>
    <property type="match status" value="4"/>
</dbReference>
<evidence type="ECO:0000256" key="5">
    <source>
        <dbReference type="ARBA" id="ARBA00023274"/>
    </source>
</evidence>
<keyword evidence="3" id="KW-0694">RNA-binding</keyword>
<evidence type="ECO:0000256" key="7">
    <source>
        <dbReference type="ARBA" id="ARBA00035517"/>
    </source>
</evidence>
<feature type="region of interest" description="Disordered" evidence="8">
    <location>
        <begin position="625"/>
        <end position="652"/>
    </location>
</feature>
<dbReference type="PANTHER" id="PTHR10724:SF7">
    <property type="entry name" value="SMALL RIBOSOMAL SUBUNIT PROTEIN BS1C"/>
    <property type="match status" value="1"/>
</dbReference>
<keyword evidence="4 10" id="KW-0689">Ribosomal protein</keyword>
<dbReference type="GO" id="GO:0005840">
    <property type="term" value="C:ribosome"/>
    <property type="evidence" value="ECO:0007669"/>
    <property type="project" value="UniProtKB-KW"/>
</dbReference>
<dbReference type="PANTHER" id="PTHR10724">
    <property type="entry name" value="30S RIBOSOMAL PROTEIN S1"/>
    <property type="match status" value="1"/>
</dbReference>
<dbReference type="eggNOG" id="COG0539">
    <property type="taxonomic scope" value="Bacteria"/>
</dbReference>
<feature type="domain" description="S1 motif" evidence="9">
    <location>
        <begin position="296"/>
        <end position="364"/>
    </location>
</feature>
<dbReference type="SUPFAM" id="SSF50249">
    <property type="entry name" value="Nucleic acid-binding proteins"/>
    <property type="match status" value="5"/>
</dbReference>
<dbReference type="InterPro" id="IPR035104">
    <property type="entry name" value="Ribosomal_protein_S1-like"/>
</dbReference>
<keyword evidence="2" id="KW-0677">Repeat</keyword>
<feature type="domain" description="S1 motif" evidence="9">
    <location>
        <begin position="468"/>
        <end position="537"/>
    </location>
</feature>
<dbReference type="STRING" id="249408.BOO71_0012373"/>
<name>A0A1U7NTM1_9DEIO</name>
<dbReference type="Pfam" id="PF00575">
    <property type="entry name" value="S1"/>
    <property type="match status" value="5"/>
</dbReference>
<dbReference type="CDD" id="cd05687">
    <property type="entry name" value="S1_RPS1_repeat_ec1_hs1"/>
    <property type="match status" value="1"/>
</dbReference>
<dbReference type="GO" id="GO:0006412">
    <property type="term" value="P:translation"/>
    <property type="evidence" value="ECO:0007669"/>
    <property type="project" value="TreeGrafter"/>
</dbReference>
<dbReference type="NCBIfam" id="NF004952">
    <property type="entry name" value="PRK06299.1-2"/>
    <property type="match status" value="1"/>
</dbReference>
<dbReference type="EMBL" id="MSTI01000149">
    <property type="protein sequence ID" value="OLV16260.1"/>
    <property type="molecule type" value="Genomic_DNA"/>
</dbReference>
<feature type="region of interest" description="Disordered" evidence="8">
    <location>
        <begin position="539"/>
        <end position="583"/>
    </location>
</feature>
<evidence type="ECO:0000256" key="4">
    <source>
        <dbReference type="ARBA" id="ARBA00022980"/>
    </source>
</evidence>
<evidence type="ECO:0000313" key="11">
    <source>
        <dbReference type="Proteomes" id="UP000186607"/>
    </source>
</evidence>
<accession>A0A1U7NTM1</accession>
<organism evidence="10 11">
    <name type="scientific">Deinococcus marmoris</name>
    <dbReference type="NCBI Taxonomy" id="249408"/>
    <lineage>
        <taxon>Bacteria</taxon>
        <taxon>Thermotogati</taxon>
        <taxon>Deinococcota</taxon>
        <taxon>Deinococci</taxon>
        <taxon>Deinococcales</taxon>
        <taxon>Deinococcaceae</taxon>
        <taxon>Deinococcus</taxon>
    </lineage>
</organism>
<dbReference type="GO" id="GO:1990904">
    <property type="term" value="C:ribonucleoprotein complex"/>
    <property type="evidence" value="ECO:0007669"/>
    <property type="project" value="UniProtKB-KW"/>
</dbReference>
<protein>
    <recommendedName>
        <fullName evidence="6">Small ribosomal subunit protein bS1</fullName>
    </recommendedName>
    <alternativeName>
        <fullName evidence="7">30S ribosomal protein S1</fullName>
    </alternativeName>
</protein>
<feature type="compositionally biased region" description="Polar residues" evidence="8">
    <location>
        <begin position="1"/>
        <end position="43"/>
    </location>
</feature>
<feature type="region of interest" description="Disordered" evidence="8">
    <location>
        <begin position="1"/>
        <end position="96"/>
    </location>
</feature>
<dbReference type="InterPro" id="IPR050437">
    <property type="entry name" value="Ribos_protein_bS1-like"/>
</dbReference>
<dbReference type="FunFam" id="2.40.50.140:FF:000011">
    <property type="entry name" value="30S ribosomal protein S1"/>
    <property type="match status" value="1"/>
</dbReference>